<feature type="region of interest" description="Disordered" evidence="2">
    <location>
        <begin position="1611"/>
        <end position="1648"/>
    </location>
</feature>
<dbReference type="GO" id="GO:0045664">
    <property type="term" value="P:regulation of neuron differentiation"/>
    <property type="evidence" value="ECO:0007669"/>
    <property type="project" value="TreeGrafter"/>
</dbReference>
<accession>A0AAW0WTP4</accession>
<feature type="compositionally biased region" description="Acidic residues" evidence="2">
    <location>
        <begin position="59"/>
        <end position="76"/>
    </location>
</feature>
<feature type="domain" description="C2H2-type" evidence="3">
    <location>
        <begin position="1715"/>
        <end position="1744"/>
    </location>
</feature>
<protein>
    <recommendedName>
        <fullName evidence="3">C2H2-type domain-containing protein</fullName>
    </recommendedName>
</protein>
<dbReference type="SMART" id="SM00355">
    <property type="entry name" value="ZnF_C2H2"/>
    <property type="match status" value="12"/>
</dbReference>
<dbReference type="GO" id="GO:0005634">
    <property type="term" value="C:nucleus"/>
    <property type="evidence" value="ECO:0007669"/>
    <property type="project" value="TreeGrafter"/>
</dbReference>
<feature type="compositionally biased region" description="Acidic residues" evidence="2">
    <location>
        <begin position="97"/>
        <end position="112"/>
    </location>
</feature>
<dbReference type="Proteomes" id="UP001445076">
    <property type="component" value="Unassembled WGS sequence"/>
</dbReference>
<keyword evidence="1" id="KW-0863">Zinc-finger</keyword>
<evidence type="ECO:0000256" key="1">
    <source>
        <dbReference type="PROSITE-ProRule" id="PRU00042"/>
    </source>
</evidence>
<feature type="domain" description="C2H2-type" evidence="3">
    <location>
        <begin position="1434"/>
        <end position="1461"/>
    </location>
</feature>
<feature type="region of interest" description="Disordered" evidence="2">
    <location>
        <begin position="1336"/>
        <end position="1381"/>
    </location>
</feature>
<evidence type="ECO:0000313" key="5">
    <source>
        <dbReference type="Proteomes" id="UP001445076"/>
    </source>
</evidence>
<gene>
    <name evidence="4" type="ORF">OTU49_007903</name>
</gene>
<dbReference type="InterPro" id="IPR036236">
    <property type="entry name" value="Znf_C2H2_sf"/>
</dbReference>
<feature type="compositionally biased region" description="Basic and acidic residues" evidence="2">
    <location>
        <begin position="26"/>
        <end position="43"/>
    </location>
</feature>
<reference evidence="4 5" key="1">
    <citation type="journal article" date="2024" name="BMC Genomics">
        <title>Genome assembly of redclaw crayfish (Cherax quadricarinatus) provides insights into its immune adaptation and hypoxia tolerance.</title>
        <authorList>
            <person name="Liu Z."/>
            <person name="Zheng J."/>
            <person name="Li H."/>
            <person name="Fang K."/>
            <person name="Wang S."/>
            <person name="He J."/>
            <person name="Zhou D."/>
            <person name="Weng S."/>
            <person name="Chi M."/>
            <person name="Gu Z."/>
            <person name="He J."/>
            <person name="Li F."/>
            <person name="Wang M."/>
        </authorList>
    </citation>
    <scope>NUCLEOTIDE SEQUENCE [LARGE SCALE GENOMIC DNA]</scope>
    <source>
        <strain evidence="4">ZL_2023a</strain>
    </source>
</reference>
<feature type="compositionally biased region" description="Gly residues" evidence="2">
    <location>
        <begin position="1620"/>
        <end position="1638"/>
    </location>
</feature>
<feature type="region of interest" description="Disordered" evidence="2">
    <location>
        <begin position="321"/>
        <end position="360"/>
    </location>
</feature>
<dbReference type="PROSITE" id="PS00028">
    <property type="entry name" value="ZINC_FINGER_C2H2_1"/>
    <property type="match status" value="8"/>
</dbReference>
<dbReference type="SUPFAM" id="SSF57667">
    <property type="entry name" value="beta-beta-alpha zinc fingers"/>
    <property type="match status" value="1"/>
</dbReference>
<dbReference type="PANTHER" id="PTHR12451">
    <property type="entry name" value="TRANSCRIPTION FACTOR CASTOR PROTEIN MING -RELATED"/>
    <property type="match status" value="1"/>
</dbReference>
<feature type="region of interest" description="Disordered" evidence="2">
    <location>
        <begin position="1493"/>
        <end position="1539"/>
    </location>
</feature>
<dbReference type="PROSITE" id="PS50157">
    <property type="entry name" value="ZINC_FINGER_C2H2_2"/>
    <property type="match status" value="5"/>
</dbReference>
<feature type="compositionally biased region" description="Basic and acidic residues" evidence="2">
    <location>
        <begin position="1352"/>
        <end position="1371"/>
    </location>
</feature>
<feature type="compositionally biased region" description="Low complexity" evidence="2">
    <location>
        <begin position="1286"/>
        <end position="1304"/>
    </location>
</feature>
<feature type="compositionally biased region" description="Low complexity" evidence="2">
    <location>
        <begin position="1519"/>
        <end position="1539"/>
    </location>
</feature>
<feature type="domain" description="C2H2-type" evidence="3">
    <location>
        <begin position="1203"/>
        <end position="1230"/>
    </location>
</feature>
<feature type="region of interest" description="Disordered" evidence="2">
    <location>
        <begin position="1"/>
        <end position="275"/>
    </location>
</feature>
<dbReference type="InterPro" id="IPR013087">
    <property type="entry name" value="Znf_C2H2_type"/>
</dbReference>
<dbReference type="GO" id="GO:0000977">
    <property type="term" value="F:RNA polymerase II transcription regulatory region sequence-specific DNA binding"/>
    <property type="evidence" value="ECO:0007669"/>
    <property type="project" value="TreeGrafter"/>
</dbReference>
<comment type="caution">
    <text evidence="4">The sequence shown here is derived from an EMBL/GenBank/DDBJ whole genome shotgun (WGS) entry which is preliminary data.</text>
</comment>
<dbReference type="GO" id="GO:0008270">
    <property type="term" value="F:zinc ion binding"/>
    <property type="evidence" value="ECO:0007669"/>
    <property type="project" value="UniProtKB-KW"/>
</dbReference>
<dbReference type="EMBL" id="JARKIK010000063">
    <property type="protein sequence ID" value="KAK8730741.1"/>
    <property type="molecule type" value="Genomic_DNA"/>
</dbReference>
<evidence type="ECO:0000313" key="4">
    <source>
        <dbReference type="EMBL" id="KAK8730741.1"/>
    </source>
</evidence>
<feature type="compositionally biased region" description="Basic and acidic residues" evidence="2">
    <location>
        <begin position="1221"/>
        <end position="1232"/>
    </location>
</feature>
<sequence length="1860" mass="203064">MEVVSVAASVGEVLGGPQPPATPTYTHDHAIHAHTDHTDRLRPDEDEDEDEGDSRMDTDQDAGGEDAACDPEDVPEDASGLDLGMYKQAATSHSLEEESNPDADSSQLDDDVIGDHMECDDSESAPMFIDDDSSSRAFPETASDVPGGSPSSTPLPLPEAGRRNKRKNFKPRNIVYTYTDSEDTEGASDAETRSHLQSSDYDNTASDLPLDLSETPTLRRSLMPRRLDEAVDLTGGAGVSDGSAGGASSPSAHPHLNALLSRPTSPGPHEDCGSEASDMKEYAELTMRRLLGLYGLSDLSDNIGIPPAALYPGKLLESLKNNAMGGGEEPPTPPHTPQRENAHIPTSEGGGGRPPIPSLDPLQQQALQARMLGGGNFSTLLTLAALQEGKGSHGVPLPPTLDAHKSLSTTPTTSTSTMTPGLAGLSLGSGGGAPSSLVPGGMGVREALNKPQLDYSRYVKPYSSALECGHLPCREHNLREHFHCLECNSKVFSKKEEMIRHFKWHKKRDESLQHGFMRYSPSDDCSDRFNNCSHNRKQTHYHCLKEGCDKVYISTSDVQMHANYHRKDSAIMQEGFQRFRASEDCGQPSCSFNGQRTTHFHCMRTACNYTFKNKADMEKHKTYHIKDEQLTKDGFKKFMKQEECPYEACKFSRVVNHIHCIRPDCNYVLHSSGQIFAHKVHFNTLLLHLRKHERQDHERAYRKYKLAQTMLGMPEGHPALTPLLHEALRPLGTLGGHMINPLMGPLGGPMGGPMCPIDQRSEDSSSPLGSVPAPVTPISLPPGLQRPPGLLMGGFPPPGLAESQHPLARLLAVAPPAAHGLFHGGSATSSASTPASSSSGPASPVDLSVSMSGAEDRDWERWVRCHSRDEPCRTGCDLTGMEHWHCDECEAVFRGRESARDHGRVHEQQTLISDDHYTKVTSTDDPRPCPPDCSIQDHADHFHCNWEGCGEAILASGDKPFRRLEHFRMHDYARCLALATPPGAGGPIGVAAVTSVDAMFKRKRGRPPKNRVIELPVSSAHDTPQAIFTSFKLPKSSPPPHGPLGMPIGPHPMTPLGHLAHLGRETSPPRLHIPCSTSSNCSTSNCSTVGHPTTPGGPQPILLPLTGPVLSNPLQPQAEIVEGFYPWGEGVSCPDQLCPLLGRRHYHCAHPRCLYVTAHTDVLPLHAHDFHENTPIPEGFIAIDRNIDCRSPNCQSNKVNKHFHCTRCGFSFVRYQTLESHAEKHQQEDGAVHTHSLGPQSPIYLKKQRPDSPMDAPTAGADRESPSKAQQDLSPPVVKSSGIFYPLSPFPTSTPSNNRPSSTRGEAGALVTPIPPSLRQQNSTTFTLPVSGSLTITATRRSPPPLGMQSPIRDRMDQVDTDDRSEFDSDQPRPLSQQGDPYSTRILQTLNREETPLGAASLSSEWLCPERHPQYGPEYSCGRPFCKLKKKEHFHCQICNQAFSEHEKLRPHLIKHATCSPMNSGGFSVGDEEDADVCTNQVEEEDGNIQPKIEINDHPVSPRSPNECSTSSFGLTTQSISTSSPRPLSSGGISGTLSGPQTTPQFPMVYTQAASFHGLSSPFGPHLSMAGIFPGSLPRLLPPAAWQVHPALAAMAHQGLIMPGVRPNGDLTHGSPVPGGLPGVGPGMGGPGMPGSGGDHNPLLPSSLGTSPHLAMLGKRLGAEDFNAQEAKKIRSNHSIRLLKDEPVPEGYIRFRFNEDCQYPHCGYREHQTHFHCMRKDCGYSFCDKTRFVQHTARHERLDTLMGGDFNQFRSNISCGRPDCVYASMIGQQQNKASHFHCLKCDFVCTDTNKVVAHRRQHQKRDSINAAGFEKFTPSQPCGIQGCNHNQKQTHYHCLKCQYSVLGLSQMSAHRYRHLE</sequence>
<feature type="compositionally biased region" description="Low complexity" evidence="2">
    <location>
        <begin position="824"/>
        <end position="844"/>
    </location>
</feature>
<feature type="domain" description="C2H2-type" evidence="3">
    <location>
        <begin position="884"/>
        <end position="911"/>
    </location>
</feature>
<dbReference type="PANTHER" id="PTHR12451:SF0">
    <property type="entry name" value="ZINC FINGER PROTEIN CASTOR HOMOLOG 1"/>
    <property type="match status" value="1"/>
</dbReference>
<feature type="region of interest" description="Disordered" evidence="2">
    <location>
        <begin position="824"/>
        <end position="852"/>
    </location>
</feature>
<feature type="compositionally biased region" description="Polar residues" evidence="2">
    <location>
        <begin position="1503"/>
        <end position="1518"/>
    </location>
</feature>
<keyword evidence="5" id="KW-1185">Reference proteome</keyword>
<feature type="compositionally biased region" description="Low complexity" evidence="2">
    <location>
        <begin position="1"/>
        <end position="12"/>
    </location>
</feature>
<feature type="domain" description="C2H2-type" evidence="3">
    <location>
        <begin position="600"/>
        <end position="629"/>
    </location>
</feature>
<evidence type="ECO:0000256" key="2">
    <source>
        <dbReference type="SAM" id="MobiDB-lite"/>
    </source>
</evidence>
<evidence type="ECO:0000259" key="3">
    <source>
        <dbReference type="PROSITE" id="PS50157"/>
    </source>
</evidence>
<dbReference type="GO" id="GO:0000981">
    <property type="term" value="F:DNA-binding transcription factor activity, RNA polymerase II-specific"/>
    <property type="evidence" value="ECO:0007669"/>
    <property type="project" value="TreeGrafter"/>
</dbReference>
<feature type="compositionally biased region" description="Polar residues" evidence="2">
    <location>
        <begin position="195"/>
        <end position="206"/>
    </location>
</feature>
<dbReference type="InterPro" id="IPR040373">
    <property type="entry name" value="CASZ1"/>
</dbReference>
<proteinExistence type="predicted"/>
<name>A0AAW0WTP4_CHEQU</name>
<feature type="region of interest" description="Disordered" evidence="2">
    <location>
        <begin position="1221"/>
        <end position="1322"/>
    </location>
</feature>
<organism evidence="4 5">
    <name type="scientific">Cherax quadricarinatus</name>
    <name type="common">Australian red claw crayfish</name>
    <dbReference type="NCBI Taxonomy" id="27406"/>
    <lineage>
        <taxon>Eukaryota</taxon>
        <taxon>Metazoa</taxon>
        <taxon>Ecdysozoa</taxon>
        <taxon>Arthropoda</taxon>
        <taxon>Crustacea</taxon>
        <taxon>Multicrustacea</taxon>
        <taxon>Malacostraca</taxon>
        <taxon>Eumalacostraca</taxon>
        <taxon>Eucarida</taxon>
        <taxon>Decapoda</taxon>
        <taxon>Pleocyemata</taxon>
        <taxon>Astacidea</taxon>
        <taxon>Parastacoidea</taxon>
        <taxon>Parastacidae</taxon>
        <taxon>Cherax</taxon>
    </lineage>
</organism>
<keyword evidence="1" id="KW-0862">Zinc</keyword>
<dbReference type="GO" id="GO:0045944">
    <property type="term" value="P:positive regulation of transcription by RNA polymerase II"/>
    <property type="evidence" value="ECO:0007669"/>
    <property type="project" value="TreeGrafter"/>
</dbReference>
<keyword evidence="1" id="KW-0479">Metal-binding</keyword>
<feature type="compositionally biased region" description="Gly residues" evidence="2">
    <location>
        <begin position="235"/>
        <end position="245"/>
    </location>
</feature>